<dbReference type="Pfam" id="PF00668">
    <property type="entry name" value="Condensation"/>
    <property type="match status" value="1"/>
</dbReference>
<dbReference type="PANTHER" id="PTHR45527">
    <property type="entry name" value="NONRIBOSOMAL PEPTIDE SYNTHETASE"/>
    <property type="match status" value="1"/>
</dbReference>
<feature type="domain" description="Carrier" evidence="4">
    <location>
        <begin position="795"/>
        <end position="873"/>
    </location>
</feature>
<dbReference type="GO" id="GO:0016746">
    <property type="term" value="F:acyltransferase activity"/>
    <property type="evidence" value="ECO:0007669"/>
    <property type="project" value="UniProtKB-KW"/>
</dbReference>
<dbReference type="PROSITE" id="PS00455">
    <property type="entry name" value="AMP_BINDING"/>
    <property type="match status" value="1"/>
</dbReference>
<keyword evidence="3" id="KW-0597">Phosphoprotein</keyword>
<evidence type="ECO:0000256" key="3">
    <source>
        <dbReference type="ARBA" id="ARBA00022553"/>
    </source>
</evidence>
<gene>
    <name evidence="5" type="primary">ppsB</name>
    <name evidence="5" type="ORF">REISMN_01180</name>
</gene>
<evidence type="ECO:0000256" key="1">
    <source>
        <dbReference type="ARBA" id="ARBA00001957"/>
    </source>
</evidence>
<dbReference type="Pfam" id="PF00501">
    <property type="entry name" value="AMP-binding"/>
    <property type="match status" value="1"/>
</dbReference>
<dbReference type="Gene3D" id="3.30.300.30">
    <property type="match status" value="1"/>
</dbReference>
<proteinExistence type="predicted"/>
<dbReference type="InterPro" id="IPR045851">
    <property type="entry name" value="AMP-bd_C_sf"/>
</dbReference>
<dbReference type="GO" id="GO:0031177">
    <property type="term" value="F:phosphopantetheine binding"/>
    <property type="evidence" value="ECO:0007669"/>
    <property type="project" value="TreeGrafter"/>
</dbReference>
<dbReference type="GO" id="GO:0043041">
    <property type="term" value="P:amino acid activation for nonribosomal peptide biosynthetic process"/>
    <property type="evidence" value="ECO:0007669"/>
    <property type="project" value="TreeGrafter"/>
</dbReference>
<dbReference type="GO" id="GO:0044550">
    <property type="term" value="P:secondary metabolite biosynthetic process"/>
    <property type="evidence" value="ECO:0007669"/>
    <property type="project" value="TreeGrafter"/>
</dbReference>
<protein>
    <submittedName>
        <fullName evidence="5">Plipastatin synthase subunit B</fullName>
        <ecNumber evidence="5">2.3.1.-</ecNumber>
    </submittedName>
</protein>
<sequence>MVIDGLAIDALLKQISHLYNLGVINIEQPRFVQEGNFSRAVEFWYNKFVNKIQLCNWPSNNVSDRNSYQSVSSLSNLQVNELQSIVNKLNITLPSLLLSIFSITLYRLGLGDDLIIGCPVANRMRLEQRDFVCNLTNTLLIRTIIDRDINLTVFLIRNYQELLEMLNYQDISIDKIITELSTQIDLPSSMFEMLFSFMDFGHSLELKDIIAKRKFNFPRNSKASLVLSVVTNACGSIELIFESIGNKVDHDFLNTIRDIYKNLILTLNNNLDYAIDNIDILPEAHKEIIRKKAIYNKTKANMHLAEWFINTSYKYKSNVAIIDGEIQISYQELLHEARQIAIAILDQTAGVKQGIGLSMDRSWKIVSSILGILLAGCYYVPLDPRNPEVRTKHIIEDSGINLIIDDTNYLSYSCPNTSNISKIKEVNYNIDDIAYIIYTSGTTGIPKGVPISHRNISSLFLSCQEWANFSSQDVWSLFHSYAFDFSVWEIFGAMLYGSKLIIISIADSINSKNFVEIVNKHRITIINQTPTAFKNLLSANVDLIHIPRLIIFGGEALYSKELEPWFTKYRPTNTLLVNMYGITEVTIHATWKVITDDTTALYSNIGIPITDTGIVIVNDKGMICPINIPGEIWVSGERICKGYLNLPKTNKQQFVNKNFPKIIRDRFYKSGDCAKLNNNGEFEFLGRIDQQLKINGHRIESAEIITALKGYQSIIDACLQVIRSEQNIQILVAYYLGDKNIISHQLSNFLSNILPYYAIPTYYIHLDAFPMTINGKIDYACLPAISTSCHVMDFNNANNIEDKVKSIWTKLLNLTHLDDQYGFFEAGGNSIKALLLAQELNQTFEHCGICMSIVDIFRYPSIKAQIEFIRNIISKEVV</sequence>
<keyword evidence="5" id="KW-0808">Transferase</keyword>
<dbReference type="EC" id="2.3.1.-" evidence="5"/>
<dbReference type="SUPFAM" id="SSF56801">
    <property type="entry name" value="Acetyl-CoA synthetase-like"/>
    <property type="match status" value="1"/>
</dbReference>
<dbReference type="InterPro" id="IPR009081">
    <property type="entry name" value="PP-bd_ACP"/>
</dbReference>
<dbReference type="PANTHER" id="PTHR45527:SF1">
    <property type="entry name" value="FATTY ACID SYNTHASE"/>
    <property type="match status" value="1"/>
</dbReference>
<comment type="cofactor">
    <cofactor evidence="1">
        <name>pantetheine 4'-phosphate</name>
        <dbReference type="ChEBI" id="CHEBI:47942"/>
    </cofactor>
</comment>
<organism evidence="5 6">
    <name type="scientific">Rickettsia tamurae subsp. buchneri</name>
    <dbReference type="NCBI Taxonomy" id="1462938"/>
    <lineage>
        <taxon>Bacteria</taxon>
        <taxon>Pseudomonadati</taxon>
        <taxon>Pseudomonadota</taxon>
        <taxon>Alphaproteobacteria</taxon>
        <taxon>Rickettsiales</taxon>
        <taxon>Rickettsiaceae</taxon>
        <taxon>Rickettsieae</taxon>
        <taxon>Rickettsia</taxon>
        <taxon>spotted fever group</taxon>
    </lineage>
</organism>
<dbReference type="InterPro" id="IPR010071">
    <property type="entry name" value="AA_adenyl_dom"/>
</dbReference>
<dbReference type="InterPro" id="IPR006162">
    <property type="entry name" value="Ppantetheine_attach_site"/>
</dbReference>
<dbReference type="InterPro" id="IPR042099">
    <property type="entry name" value="ANL_N_sf"/>
</dbReference>
<dbReference type="PROSITE" id="PS50075">
    <property type="entry name" value="CARRIER"/>
    <property type="match status" value="1"/>
</dbReference>
<dbReference type="AlphaFoldDB" id="A0A8E0WN54"/>
<dbReference type="Pfam" id="PF00550">
    <property type="entry name" value="PP-binding"/>
    <property type="match status" value="1"/>
</dbReference>
<dbReference type="NCBIfam" id="TIGR01733">
    <property type="entry name" value="AA-adenyl-dom"/>
    <property type="match status" value="1"/>
</dbReference>
<dbReference type="SUPFAM" id="SSF52777">
    <property type="entry name" value="CoA-dependent acyltransferases"/>
    <property type="match status" value="1"/>
</dbReference>
<dbReference type="InterPro" id="IPR001242">
    <property type="entry name" value="Condensation_dom"/>
</dbReference>
<comment type="caution">
    <text evidence="5">The sequence shown here is derived from an EMBL/GenBank/DDBJ whole genome shotgun (WGS) entry which is preliminary data.</text>
</comment>
<dbReference type="Gene3D" id="3.30.559.10">
    <property type="entry name" value="Chloramphenicol acetyltransferase-like domain"/>
    <property type="match status" value="1"/>
</dbReference>
<keyword evidence="6" id="KW-1185">Reference proteome</keyword>
<dbReference type="SUPFAM" id="SSF47336">
    <property type="entry name" value="ACP-like"/>
    <property type="match status" value="1"/>
</dbReference>
<dbReference type="SMR" id="A0A8E0WN54"/>
<dbReference type="GO" id="GO:0005737">
    <property type="term" value="C:cytoplasm"/>
    <property type="evidence" value="ECO:0007669"/>
    <property type="project" value="TreeGrafter"/>
</dbReference>
<dbReference type="EMBL" id="JFKF01000025">
    <property type="protein sequence ID" value="KDO03571.1"/>
    <property type="molecule type" value="Genomic_DNA"/>
</dbReference>
<accession>A0A8E0WN54</accession>
<evidence type="ECO:0000259" key="4">
    <source>
        <dbReference type="PROSITE" id="PS50075"/>
    </source>
</evidence>
<dbReference type="InterPro" id="IPR036736">
    <property type="entry name" value="ACP-like_sf"/>
</dbReference>
<dbReference type="Proteomes" id="UP000027161">
    <property type="component" value="Unassembled WGS sequence"/>
</dbReference>
<dbReference type="InterPro" id="IPR000873">
    <property type="entry name" value="AMP-dep_synth/lig_dom"/>
</dbReference>
<dbReference type="Gene3D" id="1.10.1200.10">
    <property type="entry name" value="ACP-like"/>
    <property type="match status" value="1"/>
</dbReference>
<dbReference type="Gene3D" id="3.30.559.30">
    <property type="entry name" value="Nonribosomal peptide synthetase, condensation domain"/>
    <property type="match status" value="1"/>
</dbReference>
<evidence type="ECO:0000313" key="6">
    <source>
        <dbReference type="Proteomes" id="UP000027161"/>
    </source>
</evidence>
<dbReference type="PROSITE" id="PS00012">
    <property type="entry name" value="PHOSPHOPANTETHEINE"/>
    <property type="match status" value="1"/>
</dbReference>
<name>A0A8E0WN54_9RICK</name>
<keyword evidence="5" id="KW-0012">Acyltransferase</keyword>
<reference evidence="5 6" key="1">
    <citation type="submission" date="2014-02" db="EMBL/GenBank/DDBJ databases">
        <title>Draft genome sequence of Rickettsia buchneri sp. nov. ISO7T.</title>
        <authorList>
            <person name="Felsheim R.F."/>
            <person name="Kurtti T.J."/>
            <person name="Munderloh U.G."/>
        </authorList>
    </citation>
    <scope>NUCLEOTIDE SEQUENCE [LARGE SCALE GENOMIC DNA]</scope>
    <source>
        <strain evidence="5 6">ISO7</strain>
    </source>
</reference>
<evidence type="ECO:0000313" key="5">
    <source>
        <dbReference type="EMBL" id="KDO03571.1"/>
    </source>
</evidence>
<dbReference type="InterPro" id="IPR020845">
    <property type="entry name" value="AMP-binding_CS"/>
</dbReference>
<dbReference type="InterPro" id="IPR023213">
    <property type="entry name" value="CAT-like_dom_sf"/>
</dbReference>
<evidence type="ECO:0000256" key="2">
    <source>
        <dbReference type="ARBA" id="ARBA00022450"/>
    </source>
</evidence>
<keyword evidence="2" id="KW-0596">Phosphopantetheine</keyword>
<dbReference type="Gene3D" id="3.40.50.12780">
    <property type="entry name" value="N-terminal domain of ligase-like"/>
    <property type="match status" value="1"/>
</dbReference>